<dbReference type="InterPro" id="IPR019270">
    <property type="entry name" value="DUF2283"/>
</dbReference>
<gene>
    <name evidence="1" type="ORF">COX26_00125</name>
</gene>
<protein>
    <recommendedName>
        <fullName evidence="3">DUF2283 domain-containing protein</fullName>
    </recommendedName>
</protein>
<dbReference type="Pfam" id="PF10049">
    <property type="entry name" value="DUF2283"/>
    <property type="match status" value="1"/>
</dbReference>
<proteinExistence type="predicted"/>
<evidence type="ECO:0000313" key="2">
    <source>
        <dbReference type="Proteomes" id="UP000228812"/>
    </source>
</evidence>
<comment type="caution">
    <text evidence="1">The sequence shown here is derived from an EMBL/GenBank/DDBJ whole genome shotgun (WGS) entry which is preliminary data.</text>
</comment>
<dbReference type="Proteomes" id="UP000228812">
    <property type="component" value="Unassembled WGS sequence"/>
</dbReference>
<name>A0A2G9ZCT3_9BACT</name>
<organism evidence="1 2">
    <name type="scientific">Candidatus Jorgensenbacteria bacterium CG23_combo_of_CG06-09_8_20_14_all_54_14</name>
    <dbReference type="NCBI Taxonomy" id="1974595"/>
    <lineage>
        <taxon>Bacteria</taxon>
        <taxon>Candidatus Joergenseniibacteriota</taxon>
    </lineage>
</organism>
<evidence type="ECO:0008006" key="3">
    <source>
        <dbReference type="Google" id="ProtNLM"/>
    </source>
</evidence>
<accession>A0A2G9ZCT3</accession>
<evidence type="ECO:0000313" key="1">
    <source>
        <dbReference type="EMBL" id="PIP30168.1"/>
    </source>
</evidence>
<dbReference type="AlphaFoldDB" id="A0A2G9ZCT3"/>
<dbReference type="EMBL" id="PCRZ01000002">
    <property type="protein sequence ID" value="PIP30168.1"/>
    <property type="molecule type" value="Genomic_DNA"/>
</dbReference>
<sequence length="68" mass="7687">MRIEYDKEAQASYIYVRKGKPAKTIKLMDSLLVDLDKKNNLVGIEILGPVPAKERGRVRTNFKVPVAT</sequence>
<reference evidence="1 2" key="1">
    <citation type="submission" date="2017-09" db="EMBL/GenBank/DDBJ databases">
        <title>Depth-based differentiation of microbial function through sediment-hosted aquifers and enrichment of novel symbionts in the deep terrestrial subsurface.</title>
        <authorList>
            <person name="Probst A.J."/>
            <person name="Ladd B."/>
            <person name="Jarett J.K."/>
            <person name="Geller-Mcgrath D.E."/>
            <person name="Sieber C.M."/>
            <person name="Emerson J.B."/>
            <person name="Anantharaman K."/>
            <person name="Thomas B.C."/>
            <person name="Malmstrom R."/>
            <person name="Stieglmeier M."/>
            <person name="Klingl A."/>
            <person name="Woyke T."/>
            <person name="Ryan C.M."/>
            <person name="Banfield J.F."/>
        </authorList>
    </citation>
    <scope>NUCLEOTIDE SEQUENCE [LARGE SCALE GENOMIC DNA]</scope>
    <source>
        <strain evidence="1">CG23_combo_of_CG06-09_8_20_14_all_54_14</strain>
    </source>
</reference>